<evidence type="ECO:0000256" key="1">
    <source>
        <dbReference type="SAM" id="MobiDB-lite"/>
    </source>
</evidence>
<evidence type="ECO:0000256" key="2">
    <source>
        <dbReference type="SAM" id="Phobius"/>
    </source>
</evidence>
<dbReference type="EMBL" id="BAABKZ010000001">
    <property type="protein sequence ID" value="GAA5091462.1"/>
    <property type="molecule type" value="Genomic_DNA"/>
</dbReference>
<feature type="region of interest" description="Disordered" evidence="1">
    <location>
        <begin position="131"/>
        <end position="154"/>
    </location>
</feature>
<evidence type="ECO:0000313" key="3">
    <source>
        <dbReference type="EMBL" id="GAA5091462.1"/>
    </source>
</evidence>
<gene>
    <name evidence="3" type="ORF">GCM10025760_18720</name>
</gene>
<sequence length="281" mass="28509">MRHPGPPRRAEHEKSLIASGASGAVCLSPWSEGKRSAHRGGRLDVEARTGLVIGGVTAVVASIAVVTAVALTSTMALADSRGTSLASERVVVPSAPAPSASPRPTPTATSEAQAAVDAEVVEAPAPLVVDTSSGSQEARIPATPAVPPAAQPAPDVAAPTIPADLEPAIAAAKAAGSWEGLRTWALAHGWNAARIDALLSRLDREMAAHAPSADGTAERNDSDTHRRLGASGSDEQKSTAGTEPAHNDRRPAHAGSNVGNGNGAGHDAKKDQSRNSPDKRD</sequence>
<feature type="compositionally biased region" description="Basic and acidic residues" evidence="1">
    <location>
        <begin position="266"/>
        <end position="281"/>
    </location>
</feature>
<feature type="compositionally biased region" description="Basic and acidic residues" evidence="1">
    <location>
        <begin position="216"/>
        <end position="226"/>
    </location>
</feature>
<accession>A0ABP9M6G6</accession>
<feature type="region of interest" description="Disordered" evidence="1">
    <location>
        <begin position="209"/>
        <end position="281"/>
    </location>
</feature>
<feature type="transmembrane region" description="Helical" evidence="2">
    <location>
        <begin position="49"/>
        <end position="71"/>
    </location>
</feature>
<protein>
    <submittedName>
        <fullName evidence="3">Uncharacterized protein</fullName>
    </submittedName>
</protein>
<evidence type="ECO:0000313" key="4">
    <source>
        <dbReference type="Proteomes" id="UP001501407"/>
    </source>
</evidence>
<keyword evidence="2" id="KW-0812">Transmembrane</keyword>
<name>A0ABP9M6G6_9MICO</name>
<organism evidence="3 4">
    <name type="scientific">Microbacterium yannicii</name>
    <dbReference type="NCBI Taxonomy" id="671622"/>
    <lineage>
        <taxon>Bacteria</taxon>
        <taxon>Bacillati</taxon>
        <taxon>Actinomycetota</taxon>
        <taxon>Actinomycetes</taxon>
        <taxon>Micrococcales</taxon>
        <taxon>Microbacteriaceae</taxon>
        <taxon>Microbacterium</taxon>
    </lineage>
</organism>
<comment type="caution">
    <text evidence="3">The sequence shown here is derived from an EMBL/GenBank/DDBJ whole genome shotgun (WGS) entry which is preliminary data.</text>
</comment>
<keyword evidence="4" id="KW-1185">Reference proteome</keyword>
<proteinExistence type="predicted"/>
<dbReference type="Proteomes" id="UP001501407">
    <property type="component" value="Unassembled WGS sequence"/>
</dbReference>
<keyword evidence="2" id="KW-1133">Transmembrane helix</keyword>
<reference evidence="4" key="1">
    <citation type="journal article" date="2019" name="Int. J. Syst. Evol. Microbiol.">
        <title>The Global Catalogue of Microorganisms (GCM) 10K type strain sequencing project: providing services to taxonomists for standard genome sequencing and annotation.</title>
        <authorList>
            <consortium name="The Broad Institute Genomics Platform"/>
            <consortium name="The Broad Institute Genome Sequencing Center for Infectious Disease"/>
            <person name="Wu L."/>
            <person name="Ma J."/>
        </authorList>
    </citation>
    <scope>NUCLEOTIDE SEQUENCE [LARGE SCALE GENOMIC DNA]</scope>
    <source>
        <strain evidence="4">JCM 18959</strain>
    </source>
</reference>
<keyword evidence="2" id="KW-0472">Membrane</keyword>